<dbReference type="PANTHER" id="PTHR18952:SF208">
    <property type="entry name" value="CARBONIC ANHYDRASE XA-RELATED"/>
    <property type="match status" value="1"/>
</dbReference>
<protein>
    <recommendedName>
        <fullName evidence="1">Alpha-carbonic anhydrase domain-containing protein</fullName>
    </recommendedName>
</protein>
<name>A0A1R2B7P6_9CILI</name>
<dbReference type="Gene3D" id="3.10.200.10">
    <property type="entry name" value="Alpha carbonic anhydrase"/>
    <property type="match status" value="1"/>
</dbReference>
<dbReference type="OrthoDB" id="429145at2759"/>
<dbReference type="SMART" id="SM01057">
    <property type="entry name" value="Carb_anhydrase"/>
    <property type="match status" value="1"/>
</dbReference>
<sequence>MIVYGYGYDYDDQGDNWGCISSLSPINVDLNPVEILEADENYWYIDVKDYGDTDTDFMAYIKEKVYLTLNRTESGTLRKMKNDNSTIATYNLEEIRFHAPSEHYIGGNQSDLEVQLYHTSSENNPLILSVLFNEISSSDYRMKFFSDIEGTLENEKSTDKANPIDVTGGYYKIKTFYNYNGTDTIPDCNNTEWIIFGEVLNLYKNHFEVISNLLVKNFKKISIIDNTTVHYHYADISFSTIISIGFLSLFLVS</sequence>
<gene>
    <name evidence="2" type="ORF">SteCoe_28700</name>
</gene>
<feature type="domain" description="Alpha-carbonic anhydrase" evidence="1">
    <location>
        <begin position="6"/>
        <end position="233"/>
    </location>
</feature>
<organism evidence="2 3">
    <name type="scientific">Stentor coeruleus</name>
    <dbReference type="NCBI Taxonomy" id="5963"/>
    <lineage>
        <taxon>Eukaryota</taxon>
        <taxon>Sar</taxon>
        <taxon>Alveolata</taxon>
        <taxon>Ciliophora</taxon>
        <taxon>Postciliodesmatophora</taxon>
        <taxon>Heterotrichea</taxon>
        <taxon>Heterotrichida</taxon>
        <taxon>Stentoridae</taxon>
        <taxon>Stentor</taxon>
    </lineage>
</organism>
<dbReference type="PANTHER" id="PTHR18952">
    <property type="entry name" value="CARBONIC ANHYDRASE"/>
    <property type="match status" value="1"/>
</dbReference>
<evidence type="ECO:0000259" key="1">
    <source>
        <dbReference type="SMART" id="SM01057"/>
    </source>
</evidence>
<dbReference type="AlphaFoldDB" id="A0A1R2B7P6"/>
<dbReference type="GO" id="GO:0004089">
    <property type="term" value="F:carbonate dehydratase activity"/>
    <property type="evidence" value="ECO:0007669"/>
    <property type="project" value="InterPro"/>
</dbReference>
<dbReference type="GO" id="GO:0008270">
    <property type="term" value="F:zinc ion binding"/>
    <property type="evidence" value="ECO:0007669"/>
    <property type="project" value="InterPro"/>
</dbReference>
<reference evidence="2 3" key="1">
    <citation type="submission" date="2016-11" db="EMBL/GenBank/DDBJ databases">
        <title>The macronuclear genome of Stentor coeruleus: a giant cell with tiny introns.</title>
        <authorList>
            <person name="Slabodnick M."/>
            <person name="Ruby J.G."/>
            <person name="Reiff S.B."/>
            <person name="Swart E.C."/>
            <person name="Gosai S."/>
            <person name="Prabakaran S."/>
            <person name="Witkowska E."/>
            <person name="Larue G.E."/>
            <person name="Fisher S."/>
            <person name="Freeman R.M."/>
            <person name="Gunawardena J."/>
            <person name="Chu W."/>
            <person name="Stover N.A."/>
            <person name="Gregory B.D."/>
            <person name="Nowacki M."/>
            <person name="Derisi J."/>
            <person name="Roy S.W."/>
            <person name="Marshall W.F."/>
            <person name="Sood P."/>
        </authorList>
    </citation>
    <scope>NUCLEOTIDE SEQUENCE [LARGE SCALE GENOMIC DNA]</scope>
    <source>
        <strain evidence="2">WM001</strain>
    </source>
</reference>
<dbReference type="Pfam" id="PF00194">
    <property type="entry name" value="Carb_anhydrase"/>
    <property type="match status" value="1"/>
</dbReference>
<comment type="caution">
    <text evidence="2">The sequence shown here is derived from an EMBL/GenBank/DDBJ whole genome shotgun (WGS) entry which is preliminary data.</text>
</comment>
<dbReference type="EMBL" id="MPUH01000874">
    <property type="protein sequence ID" value="OMJ72782.1"/>
    <property type="molecule type" value="Genomic_DNA"/>
</dbReference>
<proteinExistence type="predicted"/>
<dbReference type="SUPFAM" id="SSF51069">
    <property type="entry name" value="Carbonic anhydrase"/>
    <property type="match status" value="1"/>
</dbReference>
<accession>A0A1R2B7P6</accession>
<dbReference type="GO" id="GO:0006730">
    <property type="term" value="P:one-carbon metabolic process"/>
    <property type="evidence" value="ECO:0007669"/>
    <property type="project" value="TreeGrafter"/>
</dbReference>
<dbReference type="InterPro" id="IPR023561">
    <property type="entry name" value="Carbonic_anhydrase_a-class"/>
</dbReference>
<dbReference type="Proteomes" id="UP000187209">
    <property type="component" value="Unassembled WGS sequence"/>
</dbReference>
<keyword evidence="3" id="KW-1185">Reference proteome</keyword>
<evidence type="ECO:0000313" key="2">
    <source>
        <dbReference type="EMBL" id="OMJ72782.1"/>
    </source>
</evidence>
<evidence type="ECO:0000313" key="3">
    <source>
        <dbReference type="Proteomes" id="UP000187209"/>
    </source>
</evidence>
<dbReference type="InterPro" id="IPR001148">
    <property type="entry name" value="CA_dom"/>
</dbReference>
<dbReference type="InterPro" id="IPR036398">
    <property type="entry name" value="CA_dom_sf"/>
</dbReference>